<keyword evidence="3" id="KW-0804">Transcription</keyword>
<accession>A0A6J4MSB0</accession>
<dbReference type="SUPFAM" id="SSF52172">
    <property type="entry name" value="CheY-like"/>
    <property type="match status" value="1"/>
</dbReference>
<proteinExistence type="predicted"/>
<dbReference type="SMART" id="SM00448">
    <property type="entry name" value="REC"/>
    <property type="match status" value="1"/>
</dbReference>
<dbReference type="EMBL" id="CADCUC010000722">
    <property type="protein sequence ID" value="CAA9365750.1"/>
    <property type="molecule type" value="Genomic_DNA"/>
</dbReference>
<evidence type="ECO:0000259" key="6">
    <source>
        <dbReference type="PROSITE" id="PS50110"/>
    </source>
</evidence>
<dbReference type="GO" id="GO:0000160">
    <property type="term" value="P:phosphorelay signal transduction system"/>
    <property type="evidence" value="ECO:0007669"/>
    <property type="project" value="InterPro"/>
</dbReference>
<dbReference type="AlphaFoldDB" id="A0A6J4MSB0"/>
<feature type="modified residue" description="4-aspartylphosphate" evidence="4">
    <location>
        <position position="61"/>
    </location>
</feature>
<keyword evidence="1 4" id="KW-0597">Phosphoprotein</keyword>
<evidence type="ECO:0000256" key="5">
    <source>
        <dbReference type="SAM" id="MobiDB-lite"/>
    </source>
</evidence>
<feature type="region of interest" description="Disordered" evidence="5">
    <location>
        <begin position="137"/>
        <end position="159"/>
    </location>
</feature>
<name>A0A6J4MSB0_9HYPH</name>
<dbReference type="InterPro" id="IPR011006">
    <property type="entry name" value="CheY-like_superfamily"/>
</dbReference>
<protein>
    <recommendedName>
        <fullName evidence="6">Response regulatory domain-containing protein</fullName>
    </recommendedName>
</protein>
<dbReference type="InterPro" id="IPR001789">
    <property type="entry name" value="Sig_transdc_resp-reg_receiver"/>
</dbReference>
<dbReference type="InterPro" id="IPR050595">
    <property type="entry name" value="Bact_response_regulator"/>
</dbReference>
<dbReference type="Pfam" id="PF00072">
    <property type="entry name" value="Response_reg"/>
    <property type="match status" value="1"/>
</dbReference>
<dbReference type="PROSITE" id="PS50110">
    <property type="entry name" value="RESPONSE_REGULATORY"/>
    <property type="match status" value="1"/>
</dbReference>
<organism evidence="7">
    <name type="scientific">uncultured Microvirga sp</name>
    <dbReference type="NCBI Taxonomy" id="412392"/>
    <lineage>
        <taxon>Bacteria</taxon>
        <taxon>Pseudomonadati</taxon>
        <taxon>Pseudomonadota</taxon>
        <taxon>Alphaproteobacteria</taxon>
        <taxon>Hyphomicrobiales</taxon>
        <taxon>Methylobacteriaceae</taxon>
        <taxon>Microvirga</taxon>
        <taxon>environmental samples</taxon>
    </lineage>
</organism>
<dbReference type="PANTHER" id="PTHR44591">
    <property type="entry name" value="STRESS RESPONSE REGULATOR PROTEIN 1"/>
    <property type="match status" value="1"/>
</dbReference>
<dbReference type="Gene3D" id="3.40.50.2300">
    <property type="match status" value="1"/>
</dbReference>
<evidence type="ECO:0000256" key="2">
    <source>
        <dbReference type="ARBA" id="ARBA00023015"/>
    </source>
</evidence>
<evidence type="ECO:0000256" key="4">
    <source>
        <dbReference type="PROSITE-ProRule" id="PRU00169"/>
    </source>
</evidence>
<feature type="domain" description="Response regulatory" evidence="6">
    <location>
        <begin position="11"/>
        <end position="122"/>
    </location>
</feature>
<evidence type="ECO:0000313" key="7">
    <source>
        <dbReference type="EMBL" id="CAA9365750.1"/>
    </source>
</evidence>
<reference evidence="7" key="1">
    <citation type="submission" date="2020-02" db="EMBL/GenBank/DDBJ databases">
        <authorList>
            <person name="Meier V. D."/>
        </authorList>
    </citation>
    <scope>NUCLEOTIDE SEQUENCE</scope>
    <source>
        <strain evidence="7">AVDCRST_MAG90</strain>
    </source>
</reference>
<evidence type="ECO:0000256" key="3">
    <source>
        <dbReference type="ARBA" id="ARBA00023163"/>
    </source>
</evidence>
<evidence type="ECO:0000256" key="1">
    <source>
        <dbReference type="ARBA" id="ARBA00022553"/>
    </source>
</evidence>
<keyword evidence="2" id="KW-0805">Transcription regulation</keyword>
<gene>
    <name evidence="7" type="ORF">AVDCRST_MAG90-3369</name>
</gene>
<dbReference type="PANTHER" id="PTHR44591:SF3">
    <property type="entry name" value="RESPONSE REGULATORY DOMAIN-CONTAINING PROTEIN"/>
    <property type="match status" value="1"/>
</dbReference>
<sequence length="159" mass="16993">MRRSRADKPLVILVVEDELLVRLLANDILEEAGFHTIEARDGQEALAILELHPNVQLLFTDATMPNVDGFTLAKVVAERWPHIDILVASALSPPAGALPDGAAFLAKPYDRDKLLTAVARILQGETEDAAPVLPVSLATKRPGLPGGTGLAQPLAKPDK</sequence>